<sequence>MPPLSGLPYSNMPSTVTSCDRPTPYPRGVNGDQLQHGVTSYNYTTRPNLALQSTEVRSDNSATPNTPLVRTVKWKPPPSPSKTPSHSFNPYAIFPNAKTILNIVGGLQSICDGWVEFQQTKR</sequence>
<reference evidence="2 3" key="1">
    <citation type="journal article" date="2016" name="Nat. Commun.">
        <title>Ectomycorrhizal ecology is imprinted in the genome of the dominant symbiotic fungus Cenococcum geophilum.</title>
        <authorList>
            <consortium name="DOE Joint Genome Institute"/>
            <person name="Peter M."/>
            <person name="Kohler A."/>
            <person name="Ohm R.A."/>
            <person name="Kuo A."/>
            <person name="Krutzmann J."/>
            <person name="Morin E."/>
            <person name="Arend M."/>
            <person name="Barry K.W."/>
            <person name="Binder M."/>
            <person name="Choi C."/>
            <person name="Clum A."/>
            <person name="Copeland A."/>
            <person name="Grisel N."/>
            <person name="Haridas S."/>
            <person name="Kipfer T."/>
            <person name="LaButti K."/>
            <person name="Lindquist E."/>
            <person name="Lipzen A."/>
            <person name="Maire R."/>
            <person name="Meier B."/>
            <person name="Mihaltcheva S."/>
            <person name="Molinier V."/>
            <person name="Murat C."/>
            <person name="Poggeler S."/>
            <person name="Quandt C.A."/>
            <person name="Sperisen C."/>
            <person name="Tritt A."/>
            <person name="Tisserant E."/>
            <person name="Crous P.W."/>
            <person name="Henrissat B."/>
            <person name="Nehls U."/>
            <person name="Egli S."/>
            <person name="Spatafora J.W."/>
            <person name="Grigoriev I.V."/>
            <person name="Martin F.M."/>
        </authorList>
    </citation>
    <scope>NUCLEOTIDE SEQUENCE [LARGE SCALE GENOMIC DNA]</scope>
    <source>
        <strain evidence="2 3">CBS 459.81</strain>
    </source>
</reference>
<gene>
    <name evidence="2" type="ORF">K432DRAFT_409004</name>
</gene>
<dbReference type="AlphaFoldDB" id="A0A8E2JAL8"/>
<evidence type="ECO:0000256" key="1">
    <source>
        <dbReference type="SAM" id="MobiDB-lite"/>
    </source>
</evidence>
<proteinExistence type="predicted"/>
<protein>
    <submittedName>
        <fullName evidence="2">Uncharacterized protein</fullName>
    </submittedName>
</protein>
<feature type="region of interest" description="Disordered" evidence="1">
    <location>
        <begin position="1"/>
        <end position="29"/>
    </location>
</feature>
<dbReference type="Proteomes" id="UP000250266">
    <property type="component" value="Unassembled WGS sequence"/>
</dbReference>
<dbReference type="EMBL" id="KV745315">
    <property type="protein sequence ID" value="OCK75453.1"/>
    <property type="molecule type" value="Genomic_DNA"/>
</dbReference>
<evidence type="ECO:0000313" key="3">
    <source>
        <dbReference type="Proteomes" id="UP000250266"/>
    </source>
</evidence>
<evidence type="ECO:0000313" key="2">
    <source>
        <dbReference type="EMBL" id="OCK75453.1"/>
    </source>
</evidence>
<name>A0A8E2JAL8_9PEZI</name>
<feature type="compositionally biased region" description="Polar residues" evidence="1">
    <location>
        <begin position="53"/>
        <end position="68"/>
    </location>
</feature>
<organism evidence="2 3">
    <name type="scientific">Lepidopterella palustris CBS 459.81</name>
    <dbReference type="NCBI Taxonomy" id="1314670"/>
    <lineage>
        <taxon>Eukaryota</taxon>
        <taxon>Fungi</taxon>
        <taxon>Dikarya</taxon>
        <taxon>Ascomycota</taxon>
        <taxon>Pezizomycotina</taxon>
        <taxon>Dothideomycetes</taxon>
        <taxon>Pleosporomycetidae</taxon>
        <taxon>Mytilinidiales</taxon>
        <taxon>Argynnaceae</taxon>
        <taxon>Lepidopterella</taxon>
    </lineage>
</organism>
<feature type="region of interest" description="Disordered" evidence="1">
    <location>
        <begin position="53"/>
        <end position="87"/>
    </location>
</feature>
<feature type="compositionally biased region" description="Polar residues" evidence="1">
    <location>
        <begin position="11"/>
        <end position="20"/>
    </location>
</feature>
<accession>A0A8E2JAL8</accession>
<keyword evidence="3" id="KW-1185">Reference proteome</keyword>